<evidence type="ECO:0000256" key="1">
    <source>
        <dbReference type="SAM" id="MobiDB-lite"/>
    </source>
</evidence>
<protein>
    <submittedName>
        <fullName evidence="2">Uncharacterized protein</fullName>
    </submittedName>
</protein>
<feature type="compositionally biased region" description="Pro residues" evidence="1">
    <location>
        <begin position="190"/>
        <end position="205"/>
    </location>
</feature>
<proteinExistence type="predicted"/>
<dbReference type="Proteomes" id="UP000317421">
    <property type="component" value="Unassembled WGS sequence"/>
</dbReference>
<accession>A0A5C6AML3</accession>
<gene>
    <name evidence="2" type="ORF">Pla108_11890</name>
</gene>
<reference evidence="2 3" key="1">
    <citation type="submission" date="2019-02" db="EMBL/GenBank/DDBJ databases">
        <title>Deep-cultivation of Planctomycetes and their phenomic and genomic characterization uncovers novel biology.</title>
        <authorList>
            <person name="Wiegand S."/>
            <person name="Jogler M."/>
            <person name="Boedeker C."/>
            <person name="Pinto D."/>
            <person name="Vollmers J."/>
            <person name="Rivas-Marin E."/>
            <person name="Kohn T."/>
            <person name="Peeters S.H."/>
            <person name="Heuer A."/>
            <person name="Rast P."/>
            <person name="Oberbeckmann S."/>
            <person name="Bunk B."/>
            <person name="Jeske O."/>
            <person name="Meyerdierks A."/>
            <person name="Storesund J.E."/>
            <person name="Kallscheuer N."/>
            <person name="Luecker S."/>
            <person name="Lage O.M."/>
            <person name="Pohl T."/>
            <person name="Merkel B.J."/>
            <person name="Hornburger P."/>
            <person name="Mueller R.-W."/>
            <person name="Bruemmer F."/>
            <person name="Labrenz M."/>
            <person name="Spormann A.M."/>
            <person name="Op Den Camp H."/>
            <person name="Overmann J."/>
            <person name="Amann R."/>
            <person name="Jetten M.S.M."/>
            <person name="Mascher T."/>
            <person name="Medema M.H."/>
            <person name="Devos D.P."/>
            <person name="Kaster A.-K."/>
            <person name="Ovreas L."/>
            <person name="Rohde M."/>
            <person name="Galperin M.Y."/>
            <person name="Jogler C."/>
        </authorList>
    </citation>
    <scope>NUCLEOTIDE SEQUENCE [LARGE SCALE GENOMIC DNA]</scope>
    <source>
        <strain evidence="2 3">Pla108</strain>
    </source>
</reference>
<dbReference type="AlphaFoldDB" id="A0A5C6AML3"/>
<evidence type="ECO:0000313" key="3">
    <source>
        <dbReference type="Proteomes" id="UP000317421"/>
    </source>
</evidence>
<sequence>MEGDKGMATRGEGSSYQASVVTMSEPLPTEADFLLNDGGPVPQEAWKNFGGLSLEQAYEKFCDRAYLYSQDFEFMGERAFAYYYEVLDRYVRETIETLDEERLMVLSTVHRIIDVHLIHRSGYLCGEYSGEGAVDAMGLPGRVVSLCDCVMPAIAERSLSSRIPDSDATDEDLTISWQGLRNLAESMKPSEPPSPHPQSSPHLPS</sequence>
<comment type="caution">
    <text evidence="2">The sequence shown here is derived from an EMBL/GenBank/DDBJ whole genome shotgun (WGS) entry which is preliminary data.</text>
</comment>
<name>A0A5C6AML3_9BACT</name>
<feature type="region of interest" description="Disordered" evidence="1">
    <location>
        <begin position="184"/>
        <end position="205"/>
    </location>
</feature>
<dbReference type="EMBL" id="SJPR01000001">
    <property type="protein sequence ID" value="TWU00242.1"/>
    <property type="molecule type" value="Genomic_DNA"/>
</dbReference>
<keyword evidence="3" id="KW-1185">Reference proteome</keyword>
<evidence type="ECO:0000313" key="2">
    <source>
        <dbReference type="EMBL" id="TWU00242.1"/>
    </source>
</evidence>
<organism evidence="2 3">
    <name type="scientific">Botrimarina colliarenosi</name>
    <dbReference type="NCBI Taxonomy" id="2528001"/>
    <lineage>
        <taxon>Bacteria</taxon>
        <taxon>Pseudomonadati</taxon>
        <taxon>Planctomycetota</taxon>
        <taxon>Planctomycetia</taxon>
        <taxon>Pirellulales</taxon>
        <taxon>Lacipirellulaceae</taxon>
        <taxon>Botrimarina</taxon>
    </lineage>
</organism>